<dbReference type="InterPro" id="IPR054491">
    <property type="entry name" value="MGH1-like_GH"/>
</dbReference>
<evidence type="ECO:0000259" key="5">
    <source>
        <dbReference type="Pfam" id="PF22422"/>
    </source>
</evidence>
<dbReference type="EMBL" id="BAABBA010000009">
    <property type="protein sequence ID" value="GAA4287852.1"/>
    <property type="molecule type" value="Genomic_DNA"/>
</dbReference>
<dbReference type="GO" id="GO:0016798">
    <property type="term" value="F:hydrolase activity, acting on glycosyl bonds"/>
    <property type="evidence" value="ECO:0007669"/>
    <property type="project" value="UniProtKB-KW"/>
</dbReference>
<reference evidence="7" key="1">
    <citation type="journal article" date="2019" name="Int. J. Syst. Evol. Microbiol.">
        <title>The Global Catalogue of Microorganisms (GCM) 10K type strain sequencing project: providing services to taxonomists for standard genome sequencing and annotation.</title>
        <authorList>
            <consortium name="The Broad Institute Genomics Platform"/>
            <consortium name="The Broad Institute Genome Sequencing Center for Infectious Disease"/>
            <person name="Wu L."/>
            <person name="Ma J."/>
        </authorList>
    </citation>
    <scope>NUCLEOTIDE SEQUENCE [LARGE SCALE GENOMIC DNA]</scope>
    <source>
        <strain evidence="7">JCM 17459</strain>
    </source>
</reference>
<gene>
    <name evidence="6" type="ORF">GCM10022262_22110</name>
</gene>
<dbReference type="Pfam" id="PF22422">
    <property type="entry name" value="MGH1-like_GH"/>
    <property type="match status" value="1"/>
</dbReference>
<sequence length="436" mass="47723">MRAAREAAPAAARHAALELLGRNWTGTHTVPAAGLYPHQWSWDSAFVAVGLRHHDPVRAQTELETLLAAQWSDGRVPQIVYDPTVADEYSPNAAFWGSTRLAAARGRATSLLVQPPVHAWAAWLVHTADPEVSRRRRFLERVHPRLRAWHEYLRRERDRGSGLAAVVHPWESGTDNSPLWDDALARLPERPGASPPRPDLAHADAAERPSDREYGRYFWLAEHYRDRAGDDGDPEPPFAMEDPAFNALWALSEQALAATARELGLPAEEHERRAAEILAALEPLFDPVLGVYVARDALTGELVRRATVSGLVPAAVPGAHHAGAVVAAALGPRFLGSGAALVPSYDATAPDLDRALYWRGPAWFNTTWLVAGALRRHGHHDTAARLGETMVRLAVGQDFPEYVDAWDGSPHGTRGFSWTAAVVLDVLATPTGDRRP</sequence>
<dbReference type="InterPro" id="IPR008928">
    <property type="entry name" value="6-hairpin_glycosidase_sf"/>
</dbReference>
<dbReference type="Proteomes" id="UP001499841">
    <property type="component" value="Unassembled WGS sequence"/>
</dbReference>
<keyword evidence="3 6" id="KW-0326">Glycosidase</keyword>
<dbReference type="SUPFAM" id="SSF48208">
    <property type="entry name" value="Six-hairpin glycosidases"/>
    <property type="match status" value="1"/>
</dbReference>
<evidence type="ECO:0000256" key="3">
    <source>
        <dbReference type="ARBA" id="ARBA00023295"/>
    </source>
</evidence>
<comment type="caution">
    <text evidence="6">The sequence shown here is derived from an EMBL/GenBank/DDBJ whole genome shotgun (WGS) entry which is preliminary data.</text>
</comment>
<keyword evidence="7" id="KW-1185">Reference proteome</keyword>
<name>A0ABP8EV44_9MICO</name>
<proteinExistence type="inferred from homology"/>
<protein>
    <submittedName>
        <fullName evidence="6">Trehalase family glycosidase</fullName>
    </submittedName>
</protein>
<keyword evidence="2" id="KW-0378">Hydrolase</keyword>
<evidence type="ECO:0000256" key="2">
    <source>
        <dbReference type="ARBA" id="ARBA00022801"/>
    </source>
</evidence>
<dbReference type="PANTHER" id="PTHR10412:SF11">
    <property type="entry name" value="MANNOSYL-OLIGOSACCHARIDE GLUCOSIDASE"/>
    <property type="match status" value="1"/>
</dbReference>
<feature type="domain" description="Mannosylglycerate hydrolase MGH1-like glycoside hydrolase" evidence="5">
    <location>
        <begin position="36"/>
        <end position="419"/>
    </location>
</feature>
<dbReference type="InterPro" id="IPR012341">
    <property type="entry name" value="6hp_glycosidase-like_sf"/>
</dbReference>
<accession>A0ABP8EV44</accession>
<dbReference type="RefSeq" id="WP_345041009.1">
    <property type="nucleotide sequence ID" value="NZ_BAABBA010000009.1"/>
</dbReference>
<organism evidence="6 7">
    <name type="scientific">Georgenia daeguensis</name>
    <dbReference type="NCBI Taxonomy" id="908355"/>
    <lineage>
        <taxon>Bacteria</taxon>
        <taxon>Bacillati</taxon>
        <taxon>Actinomycetota</taxon>
        <taxon>Actinomycetes</taxon>
        <taxon>Micrococcales</taxon>
        <taxon>Bogoriellaceae</taxon>
        <taxon>Georgenia</taxon>
    </lineage>
</organism>
<evidence type="ECO:0000313" key="6">
    <source>
        <dbReference type="EMBL" id="GAA4287852.1"/>
    </source>
</evidence>
<comment type="similarity">
    <text evidence="1">Belongs to the glycosyl hydrolase 63 family.</text>
</comment>
<feature type="region of interest" description="Disordered" evidence="4">
    <location>
        <begin position="186"/>
        <end position="208"/>
    </location>
</feature>
<dbReference type="Gene3D" id="1.50.10.10">
    <property type="match status" value="1"/>
</dbReference>
<dbReference type="InterPro" id="IPR004888">
    <property type="entry name" value="Glycoside_hydrolase_63"/>
</dbReference>
<evidence type="ECO:0000256" key="4">
    <source>
        <dbReference type="SAM" id="MobiDB-lite"/>
    </source>
</evidence>
<evidence type="ECO:0000256" key="1">
    <source>
        <dbReference type="ARBA" id="ARBA00010833"/>
    </source>
</evidence>
<feature type="compositionally biased region" description="Basic and acidic residues" evidence="4">
    <location>
        <begin position="199"/>
        <end position="208"/>
    </location>
</feature>
<dbReference type="PANTHER" id="PTHR10412">
    <property type="entry name" value="MANNOSYL-OLIGOSACCHARIDE GLUCOSIDASE"/>
    <property type="match status" value="1"/>
</dbReference>
<evidence type="ECO:0000313" key="7">
    <source>
        <dbReference type="Proteomes" id="UP001499841"/>
    </source>
</evidence>